<dbReference type="RefSeq" id="WP_207466677.1">
    <property type="nucleotide sequence ID" value="NZ_JAFNAW010000010.1"/>
</dbReference>
<dbReference type="Pfam" id="PF13481">
    <property type="entry name" value="AAA_25"/>
    <property type="match status" value="1"/>
</dbReference>
<dbReference type="SMART" id="SM00470">
    <property type="entry name" value="ParB"/>
    <property type="match status" value="1"/>
</dbReference>
<dbReference type="CDD" id="cd01125">
    <property type="entry name" value="RepA_RSF1010_like"/>
    <property type="match status" value="1"/>
</dbReference>
<gene>
    <name evidence="3" type="ORF">ACFOD7_17570</name>
</gene>
<reference evidence="4" key="1">
    <citation type="journal article" date="2019" name="Int. J. Syst. Evol. Microbiol.">
        <title>The Global Catalogue of Microorganisms (GCM) 10K type strain sequencing project: providing services to taxonomists for standard genome sequencing and annotation.</title>
        <authorList>
            <consortium name="The Broad Institute Genomics Platform"/>
            <consortium name="The Broad Institute Genome Sequencing Center for Infectious Disease"/>
            <person name="Wu L."/>
            <person name="Ma J."/>
        </authorList>
    </citation>
    <scope>NUCLEOTIDE SEQUENCE [LARGE SCALE GENOMIC DNA]</scope>
    <source>
        <strain evidence="4">KCTC 52239</strain>
    </source>
</reference>
<dbReference type="SMART" id="SM00382">
    <property type="entry name" value="AAA"/>
    <property type="match status" value="1"/>
</dbReference>
<dbReference type="InterPro" id="IPR027417">
    <property type="entry name" value="P-loop_NTPase"/>
</dbReference>
<evidence type="ECO:0000259" key="2">
    <source>
        <dbReference type="SMART" id="SM00470"/>
    </source>
</evidence>
<dbReference type="Gene3D" id="3.40.50.300">
    <property type="entry name" value="P-loop containing nucleotide triphosphate hydrolases"/>
    <property type="match status" value="1"/>
</dbReference>
<accession>A0ABV7IN19</accession>
<sequence length="529" mass="58513">MTAFQQLDDYDAQHRADTGYSRKSKIVGRTADISAAIRPVHRIQPALRSRYLVKGWLDRGAFSVVYGESNVGKTFFAMDLAIHVAAGEDWHGNRVPGGEKWTGPVLYVAAEGGSGINNRIEAMRRERADLMDRINDNGDLCLLNLPLDLCTSNDAHFLIEAIREDFPQMPSLIVIDTLARTMGNGDENAAKDMGLFVRNIDMLRKETGAHVMVIHHSGKDTSKGARGSGSLRAAADTEIELTRNDGVVMAEARKQRDLTCDGIFAYRLKSVFLGFDEDGDKVTSAVVEATEPVKRKVKLTGTDKIALQALDDCIRDHGQKLISDNYPRNRRCVSLERWREYCDRHSLSSGESDSAKRKAFFTVKNRLHEKELVRIIDGWLWRVAPDDEALPALPTVTSNDAGEGHATVTAVTALYRSGNAVTQTQAKNSEQEGIVKVSVGHVSALGHRGTGCPRPDREKVAKLADDIKQAGLSHPIRVVPAKVYFNGQQIDGYQLIDGLHRLEACKNLGWSEVPVSIIDPDTYDPDMWR</sequence>
<feature type="domain" description="ParB-like N-terminal" evidence="2">
    <location>
        <begin position="435"/>
        <end position="525"/>
    </location>
</feature>
<feature type="domain" description="AAA+ ATPase" evidence="1">
    <location>
        <begin position="59"/>
        <end position="245"/>
    </location>
</feature>
<name>A0ABV7IN19_9RHOB</name>
<dbReference type="InterPro" id="IPR036086">
    <property type="entry name" value="ParB/Sulfiredoxin_sf"/>
</dbReference>
<dbReference type="InterPro" id="IPR003115">
    <property type="entry name" value="ParB_N"/>
</dbReference>
<evidence type="ECO:0000313" key="3">
    <source>
        <dbReference type="EMBL" id="MFC3169862.1"/>
    </source>
</evidence>
<dbReference type="Pfam" id="PF02195">
    <property type="entry name" value="ParB_N"/>
    <property type="match status" value="1"/>
</dbReference>
<dbReference type="SUPFAM" id="SSF52540">
    <property type="entry name" value="P-loop containing nucleoside triphosphate hydrolases"/>
    <property type="match status" value="1"/>
</dbReference>
<organism evidence="3 4">
    <name type="scientific">Paracoccus fontiphilus</name>
    <dbReference type="NCBI Taxonomy" id="1815556"/>
    <lineage>
        <taxon>Bacteria</taxon>
        <taxon>Pseudomonadati</taxon>
        <taxon>Pseudomonadota</taxon>
        <taxon>Alphaproteobacteria</taxon>
        <taxon>Rhodobacterales</taxon>
        <taxon>Paracoccaceae</taxon>
        <taxon>Paracoccus</taxon>
    </lineage>
</organism>
<protein>
    <submittedName>
        <fullName evidence="3">AAA family ATPase</fullName>
    </submittedName>
</protein>
<dbReference type="InterPro" id="IPR003593">
    <property type="entry name" value="AAA+_ATPase"/>
</dbReference>
<evidence type="ECO:0000259" key="1">
    <source>
        <dbReference type="SMART" id="SM00382"/>
    </source>
</evidence>
<comment type="caution">
    <text evidence="3">The sequence shown here is derived from an EMBL/GenBank/DDBJ whole genome shotgun (WGS) entry which is preliminary data.</text>
</comment>
<dbReference type="Gene3D" id="3.90.1530.10">
    <property type="entry name" value="Conserved hypothetical protein from pyrococcus furiosus pfu- 392566-001, ParB domain"/>
    <property type="match status" value="1"/>
</dbReference>
<dbReference type="SUPFAM" id="SSF110849">
    <property type="entry name" value="ParB/Sulfiredoxin"/>
    <property type="match status" value="1"/>
</dbReference>
<dbReference type="Proteomes" id="UP001595557">
    <property type="component" value="Unassembled WGS sequence"/>
</dbReference>
<dbReference type="EMBL" id="JBHRTE010000087">
    <property type="protein sequence ID" value="MFC3169862.1"/>
    <property type="molecule type" value="Genomic_DNA"/>
</dbReference>
<evidence type="ECO:0000313" key="4">
    <source>
        <dbReference type="Proteomes" id="UP001595557"/>
    </source>
</evidence>
<dbReference type="InterPro" id="IPR038724">
    <property type="entry name" value="RepA"/>
</dbReference>
<proteinExistence type="predicted"/>
<keyword evidence="4" id="KW-1185">Reference proteome</keyword>